<keyword evidence="5" id="KW-1185">Reference proteome</keyword>
<dbReference type="AlphaFoldDB" id="A0A402D5D5"/>
<dbReference type="GO" id="GO:0005886">
    <property type="term" value="C:plasma membrane"/>
    <property type="evidence" value="ECO:0007669"/>
    <property type="project" value="TreeGrafter"/>
</dbReference>
<evidence type="ECO:0000256" key="1">
    <source>
        <dbReference type="ARBA" id="ARBA00022448"/>
    </source>
</evidence>
<dbReference type="Proteomes" id="UP000287394">
    <property type="component" value="Chromosome"/>
</dbReference>
<dbReference type="InterPro" id="IPR003593">
    <property type="entry name" value="AAA+_ATPase"/>
</dbReference>
<dbReference type="InterPro" id="IPR017911">
    <property type="entry name" value="MacB-like_ATP-bd"/>
</dbReference>
<dbReference type="OrthoDB" id="9782239at2"/>
<dbReference type="InterPro" id="IPR027417">
    <property type="entry name" value="P-loop_NTPase"/>
</dbReference>
<reference evidence="4 5" key="1">
    <citation type="journal article" date="2019" name="Int. J. Syst. Evol. Microbiol.">
        <title>Capsulimonas corticalis gen. nov., sp. nov., an aerobic capsulated bacterium, of a novel bacterial order, Capsulimonadales ord. nov., of the class Armatimonadia of the phylum Armatimonadetes.</title>
        <authorList>
            <person name="Li J."/>
            <person name="Kudo C."/>
            <person name="Tonouchi A."/>
        </authorList>
    </citation>
    <scope>NUCLEOTIDE SEQUENCE [LARGE SCALE GENOMIC DNA]</scope>
    <source>
        <strain evidence="4 5">AX-7</strain>
    </source>
</reference>
<proteinExistence type="predicted"/>
<dbReference type="CDD" id="cd03255">
    <property type="entry name" value="ABC_MJ0796_LolCDE_FtsE"/>
    <property type="match status" value="1"/>
</dbReference>
<dbReference type="PANTHER" id="PTHR24220:SF86">
    <property type="entry name" value="ABC TRANSPORTER ABCH.1"/>
    <property type="match status" value="1"/>
</dbReference>
<dbReference type="FunCoup" id="A0A402D5D5">
    <property type="interactions" value="457"/>
</dbReference>
<evidence type="ECO:0000313" key="5">
    <source>
        <dbReference type="Proteomes" id="UP000287394"/>
    </source>
</evidence>
<dbReference type="GO" id="GO:0098796">
    <property type="term" value="C:membrane protein complex"/>
    <property type="evidence" value="ECO:0007669"/>
    <property type="project" value="UniProtKB-ARBA"/>
</dbReference>
<dbReference type="PROSITE" id="PS00211">
    <property type="entry name" value="ABC_TRANSPORTER_1"/>
    <property type="match status" value="1"/>
</dbReference>
<dbReference type="GO" id="GO:0016887">
    <property type="term" value="F:ATP hydrolysis activity"/>
    <property type="evidence" value="ECO:0007669"/>
    <property type="project" value="InterPro"/>
</dbReference>
<dbReference type="InterPro" id="IPR003439">
    <property type="entry name" value="ABC_transporter-like_ATP-bd"/>
</dbReference>
<dbReference type="PANTHER" id="PTHR24220">
    <property type="entry name" value="IMPORT ATP-BINDING PROTEIN"/>
    <property type="match status" value="1"/>
</dbReference>
<name>A0A402D5D5_9BACT</name>
<keyword evidence="2" id="KW-0547">Nucleotide-binding</keyword>
<dbReference type="RefSeq" id="WP_119324711.1">
    <property type="nucleotide sequence ID" value="NZ_AP025739.1"/>
</dbReference>
<dbReference type="InterPro" id="IPR015854">
    <property type="entry name" value="ABC_transpr_LolD-like"/>
</dbReference>
<dbReference type="SMART" id="SM00382">
    <property type="entry name" value="AAA"/>
    <property type="match status" value="1"/>
</dbReference>
<evidence type="ECO:0000313" key="4">
    <source>
        <dbReference type="EMBL" id="BDI29765.1"/>
    </source>
</evidence>
<evidence type="ECO:0000256" key="3">
    <source>
        <dbReference type="ARBA" id="ARBA00022840"/>
    </source>
</evidence>
<organism evidence="4 5">
    <name type="scientific">Capsulimonas corticalis</name>
    <dbReference type="NCBI Taxonomy" id="2219043"/>
    <lineage>
        <taxon>Bacteria</taxon>
        <taxon>Bacillati</taxon>
        <taxon>Armatimonadota</taxon>
        <taxon>Armatimonadia</taxon>
        <taxon>Capsulimonadales</taxon>
        <taxon>Capsulimonadaceae</taxon>
        <taxon>Capsulimonas</taxon>
    </lineage>
</organism>
<dbReference type="KEGG" id="ccot:CCAX7_18160"/>
<dbReference type="Pfam" id="PF00005">
    <property type="entry name" value="ABC_tran"/>
    <property type="match status" value="1"/>
</dbReference>
<dbReference type="InterPro" id="IPR017871">
    <property type="entry name" value="ABC_transporter-like_CS"/>
</dbReference>
<protein>
    <submittedName>
        <fullName evidence="4">Macrolide export ATP-binding/permease protein MacB</fullName>
    </submittedName>
</protein>
<sequence length="257" mass="28230">MDHPLIETRDMVKTYVMEAMEVHALRRVSLTIGRGEFVAIMGPSGSGKSTFMNMVGCLDKPTGGSYKLDGVEVAGLNDDQLAEIRSRKIGFVFQTFNLLARTSALQNVELPLFYTGARNREQIARNCLRQVGLESRMGHTPAQLSGGQQQRVAIARALVNDPPVMMADEPTGALDTRTGEEIMAIFQRLHREGKTIVVVTHEQDIADHAERIIRFKDGLVISDSPVAHPIDANKALAEMAPVDDEPMETPLATAHEN</sequence>
<keyword evidence="1" id="KW-0813">Transport</keyword>
<accession>A0A402D5D5</accession>
<dbReference type="EMBL" id="AP025739">
    <property type="protein sequence ID" value="BDI29765.1"/>
    <property type="molecule type" value="Genomic_DNA"/>
</dbReference>
<dbReference type="SUPFAM" id="SSF52540">
    <property type="entry name" value="P-loop containing nucleoside triphosphate hydrolases"/>
    <property type="match status" value="1"/>
</dbReference>
<dbReference type="PROSITE" id="PS50893">
    <property type="entry name" value="ABC_TRANSPORTER_2"/>
    <property type="match status" value="1"/>
</dbReference>
<dbReference type="FunFam" id="3.40.50.300:FF:000032">
    <property type="entry name" value="Export ABC transporter ATP-binding protein"/>
    <property type="match status" value="1"/>
</dbReference>
<evidence type="ECO:0000256" key="2">
    <source>
        <dbReference type="ARBA" id="ARBA00022741"/>
    </source>
</evidence>
<keyword evidence="3 4" id="KW-0067">ATP-binding</keyword>
<dbReference type="GO" id="GO:0005524">
    <property type="term" value="F:ATP binding"/>
    <property type="evidence" value="ECO:0007669"/>
    <property type="project" value="UniProtKB-KW"/>
</dbReference>
<gene>
    <name evidence="4" type="primary">macB_1</name>
    <name evidence="4" type="ORF">CCAX7_18160</name>
</gene>
<dbReference type="GO" id="GO:0022857">
    <property type="term" value="F:transmembrane transporter activity"/>
    <property type="evidence" value="ECO:0007669"/>
    <property type="project" value="TreeGrafter"/>
</dbReference>
<dbReference type="Gene3D" id="3.40.50.300">
    <property type="entry name" value="P-loop containing nucleotide triphosphate hydrolases"/>
    <property type="match status" value="1"/>
</dbReference>